<feature type="domain" description="Myb-like" evidence="4">
    <location>
        <begin position="505"/>
        <end position="560"/>
    </location>
</feature>
<evidence type="ECO:0000259" key="4">
    <source>
        <dbReference type="PROSITE" id="PS50090"/>
    </source>
</evidence>
<feature type="compositionally biased region" description="Acidic residues" evidence="3">
    <location>
        <begin position="248"/>
        <end position="258"/>
    </location>
</feature>
<dbReference type="SUPFAM" id="SSF46689">
    <property type="entry name" value="Homeodomain-like"/>
    <property type="match status" value="1"/>
</dbReference>
<dbReference type="PROSITE" id="PS51294">
    <property type="entry name" value="HTH_MYB"/>
    <property type="match status" value="1"/>
</dbReference>
<proteinExistence type="predicted"/>
<evidence type="ECO:0000313" key="7">
    <source>
        <dbReference type="Proteomes" id="UP001497516"/>
    </source>
</evidence>
<dbReference type="InterPro" id="IPR009057">
    <property type="entry name" value="Homeodomain-like_sf"/>
</dbReference>
<keyword evidence="2" id="KW-0539">Nucleus</keyword>
<evidence type="ECO:0000256" key="1">
    <source>
        <dbReference type="ARBA" id="ARBA00004123"/>
    </source>
</evidence>
<dbReference type="SMART" id="SM00717">
    <property type="entry name" value="SANT"/>
    <property type="match status" value="1"/>
</dbReference>
<dbReference type="AlphaFoldDB" id="A0AAV2GGX4"/>
<dbReference type="Gene3D" id="1.10.246.220">
    <property type="match status" value="1"/>
</dbReference>
<dbReference type="PROSITE" id="PS50090">
    <property type="entry name" value="MYB_LIKE"/>
    <property type="match status" value="1"/>
</dbReference>
<feature type="region of interest" description="Disordered" evidence="3">
    <location>
        <begin position="202"/>
        <end position="440"/>
    </location>
</feature>
<evidence type="ECO:0000259" key="5">
    <source>
        <dbReference type="PROSITE" id="PS51294"/>
    </source>
</evidence>
<dbReference type="EMBL" id="OZ034822">
    <property type="protein sequence ID" value="CAL1409919.1"/>
    <property type="molecule type" value="Genomic_DNA"/>
</dbReference>
<evidence type="ECO:0000256" key="3">
    <source>
        <dbReference type="SAM" id="MobiDB-lite"/>
    </source>
</evidence>
<organism evidence="6 7">
    <name type="scientific">Linum trigynum</name>
    <dbReference type="NCBI Taxonomy" id="586398"/>
    <lineage>
        <taxon>Eukaryota</taxon>
        <taxon>Viridiplantae</taxon>
        <taxon>Streptophyta</taxon>
        <taxon>Embryophyta</taxon>
        <taxon>Tracheophyta</taxon>
        <taxon>Spermatophyta</taxon>
        <taxon>Magnoliopsida</taxon>
        <taxon>eudicotyledons</taxon>
        <taxon>Gunneridae</taxon>
        <taxon>Pentapetalae</taxon>
        <taxon>rosids</taxon>
        <taxon>fabids</taxon>
        <taxon>Malpighiales</taxon>
        <taxon>Linaceae</taxon>
        <taxon>Linum</taxon>
    </lineage>
</organism>
<feature type="domain" description="HTH myb-type" evidence="5">
    <location>
        <begin position="505"/>
        <end position="564"/>
    </location>
</feature>
<evidence type="ECO:0000256" key="2">
    <source>
        <dbReference type="ARBA" id="ARBA00023242"/>
    </source>
</evidence>
<feature type="compositionally biased region" description="Basic and acidic residues" evidence="3">
    <location>
        <begin position="268"/>
        <end position="285"/>
    </location>
</feature>
<dbReference type="GO" id="GO:0005634">
    <property type="term" value="C:nucleus"/>
    <property type="evidence" value="ECO:0007669"/>
    <property type="project" value="UniProtKB-SubCell"/>
</dbReference>
<feature type="compositionally biased region" description="Basic and acidic residues" evidence="3">
    <location>
        <begin position="368"/>
        <end position="380"/>
    </location>
</feature>
<name>A0AAV2GGX4_9ROSI</name>
<keyword evidence="7" id="KW-1185">Reference proteome</keyword>
<dbReference type="PANTHER" id="PTHR46993">
    <property type="entry name" value="MYB TRANSCRIPTION FACTOR"/>
    <property type="match status" value="1"/>
</dbReference>
<dbReference type="Pfam" id="PF00249">
    <property type="entry name" value="Myb_DNA-binding"/>
    <property type="match status" value="1"/>
</dbReference>
<dbReference type="CDD" id="cd11660">
    <property type="entry name" value="SANT_TRF"/>
    <property type="match status" value="1"/>
</dbReference>
<dbReference type="PANTHER" id="PTHR46993:SF6">
    <property type="entry name" value="MYB TRANSCRIPTION FACTOR"/>
    <property type="match status" value="1"/>
</dbReference>
<accession>A0AAV2GGX4</accession>
<reference evidence="6 7" key="1">
    <citation type="submission" date="2024-04" db="EMBL/GenBank/DDBJ databases">
        <authorList>
            <person name="Fracassetti M."/>
        </authorList>
    </citation>
    <scope>NUCLEOTIDE SEQUENCE [LARGE SCALE GENOMIC DNA]</scope>
</reference>
<dbReference type="Proteomes" id="UP001497516">
    <property type="component" value="Chromosome 9"/>
</dbReference>
<feature type="region of interest" description="Disordered" evidence="3">
    <location>
        <begin position="459"/>
        <end position="510"/>
    </location>
</feature>
<dbReference type="InterPro" id="IPR001005">
    <property type="entry name" value="SANT/Myb"/>
</dbReference>
<sequence length="566" mass="62735">MAEAEERKMDGDIVRWALEFVIRKSTDSSLVKKLIANVGLPFPGDDSRFKKTVILRSLQDEIGKGSVSEDMLEWFEILEELDRRDGIAISESMKLAYCAVAVECTVKQKFLEAVDRIWKVRFGGLEGKSELVTGEVLKVRGYMEKVLIDLDSCLAVMKWRDTHEALKLVGEYLKEAMEAMGPSFLELVARKQLGIEWGENCRSSDGEERLCEDGGDGGRRKSEEILKMKDGSSGETGEGSKGRVDGTGNDEEEEEEEHLCENVGDGAKGSHDEDILKRNDVESGKTGEVSNEEENIFEDLGGGEDMSKRKDGGSDKAGERSKGGFDGKGNEEEHVSENAGDGSKRAHGEDGGNEPEGEDILKRKKRKDRDSEKIGEENGVKGKKRKGAAVKPMHHLPRRSAPAKIADLDVEEAASDDQSVLGKPLAKEVVDAEPNQPGACLEPDLVTAAANQEPVEVETQTGKLNMNQEPGTSTTTDFADVPRPTTVRKLPPGSSPKKPIDPSLLQRRKKRKWTVEEETALYNGVQQFGVGSWKEILSSRRQSFNNRTEVDLKDKWRNMTRWKIER</sequence>
<feature type="compositionally biased region" description="Basic and acidic residues" evidence="3">
    <location>
        <begin position="202"/>
        <end position="244"/>
    </location>
</feature>
<comment type="subcellular location">
    <subcellularLocation>
        <location evidence="1">Nucleus</location>
    </subcellularLocation>
</comment>
<dbReference type="InterPro" id="IPR017930">
    <property type="entry name" value="Myb_dom"/>
</dbReference>
<feature type="compositionally biased region" description="Polar residues" evidence="3">
    <location>
        <begin position="459"/>
        <end position="477"/>
    </location>
</feature>
<protein>
    <submittedName>
        <fullName evidence="6">Uncharacterized protein</fullName>
    </submittedName>
</protein>
<gene>
    <name evidence="6" type="ORF">LTRI10_LOCUS49377</name>
</gene>
<feature type="compositionally biased region" description="Basic and acidic residues" evidence="3">
    <location>
        <begin position="305"/>
        <end position="350"/>
    </location>
</feature>
<evidence type="ECO:0000313" key="6">
    <source>
        <dbReference type="EMBL" id="CAL1409919.1"/>
    </source>
</evidence>
<feature type="compositionally biased region" description="Basic residues" evidence="3">
    <location>
        <begin position="381"/>
        <end position="398"/>
    </location>
</feature>